<dbReference type="SUPFAM" id="SSF52413">
    <property type="entry name" value="UDP-glucose/GDP-mannose dehydrogenase C-terminal domain"/>
    <property type="match status" value="1"/>
</dbReference>
<dbReference type="AlphaFoldDB" id="A0A084H4C9"/>
<dbReference type="InterPro" id="IPR001732">
    <property type="entry name" value="UDP-Glc/GDP-Man_DH_N"/>
</dbReference>
<evidence type="ECO:0000313" key="5">
    <source>
        <dbReference type="EMBL" id="KEZ54441.1"/>
    </source>
</evidence>
<dbReference type="InterPro" id="IPR028359">
    <property type="entry name" value="UDP_ManNAc/GlcNAc_DH"/>
</dbReference>
<organism evidence="5 6">
    <name type="scientific">Metabacillus indicus</name>
    <name type="common">Bacillus indicus</name>
    <dbReference type="NCBI Taxonomy" id="246786"/>
    <lineage>
        <taxon>Bacteria</taxon>
        <taxon>Bacillati</taxon>
        <taxon>Bacillota</taxon>
        <taxon>Bacilli</taxon>
        <taxon>Bacillales</taxon>
        <taxon>Bacillaceae</taxon>
        <taxon>Metabacillus</taxon>
    </lineage>
</organism>
<dbReference type="SUPFAM" id="SSF48179">
    <property type="entry name" value="6-phosphogluconate dehydrogenase C-terminal domain-like"/>
    <property type="match status" value="1"/>
</dbReference>
<protein>
    <submittedName>
        <fullName evidence="5">UDP-N-acetyl-D-glucosamine dehydrogenase</fullName>
    </submittedName>
</protein>
<dbReference type="Pfam" id="PF03721">
    <property type="entry name" value="UDPG_MGDP_dh_N"/>
    <property type="match status" value="1"/>
</dbReference>
<feature type="domain" description="UDP-glucose/GDP-mannose dehydrogenase C-terminal" evidence="4">
    <location>
        <begin position="319"/>
        <end position="414"/>
    </location>
</feature>
<evidence type="ECO:0000313" key="6">
    <source>
        <dbReference type="Proteomes" id="UP000028549"/>
    </source>
</evidence>
<dbReference type="PIRSF" id="PIRSF000124">
    <property type="entry name" value="UDPglc_GDPman_dh"/>
    <property type="match status" value="1"/>
</dbReference>
<sequence>MKVADKYKGKLAVIGLGFVGLPLSVTLAEKGFQVYGIDVDGRKITSLLNKVSYIDDVSHERLKDAVETQHFIPTSDFGIMEHVQSIIVCVPTPLKDKNPDLKYVESAGKEIAKHLQKGQLIILESSTFPGTTKDVLLPMLERADMKAGIDFYLANSPERIDPGNKQYAVTQIPKVVGGITSACQKAAYDLYSQVYDQVVLVSSAEAAELTKLLENTFRFINISFMNEMAVLCDDLGINIWEVIDAASTKPYGYTPFYPGPGIGGHCIPVDPLYLQWKLQQSQKSSGFISLSDQVNDKMVTYVAERTKELLGEKTDPKILLYGVTYKKDVADIRDSTAVEVFETIAESGADVSYHDPFIPVMTFHGKEYKSIDLTEEVLKEADIVVILTDHSQIPLDLMAQHASIIFDTRNVTKNLPDAESLFRLGDGRKV</sequence>
<dbReference type="PANTHER" id="PTHR43491">
    <property type="entry name" value="UDP-N-ACETYL-D-MANNOSAMINE DEHYDROGENASE"/>
    <property type="match status" value="1"/>
</dbReference>
<name>A0A084H4C9_METID</name>
<dbReference type="InterPro" id="IPR014027">
    <property type="entry name" value="UDP-Glc/GDP-Man_DH_C"/>
</dbReference>
<dbReference type="GO" id="GO:0016616">
    <property type="term" value="F:oxidoreductase activity, acting on the CH-OH group of donors, NAD or NADP as acceptor"/>
    <property type="evidence" value="ECO:0007669"/>
    <property type="project" value="InterPro"/>
</dbReference>
<keyword evidence="2" id="KW-0520">NAD</keyword>
<keyword evidence="1" id="KW-0560">Oxidoreductase</keyword>
<dbReference type="SMART" id="SM00984">
    <property type="entry name" value="UDPG_MGDP_dh_C"/>
    <property type="match status" value="1"/>
</dbReference>
<dbReference type="InterPro" id="IPR036220">
    <property type="entry name" value="UDP-Glc/GDP-Man_DH_C_sf"/>
</dbReference>
<evidence type="ECO:0000256" key="3">
    <source>
        <dbReference type="PIRNR" id="PIRNR000124"/>
    </source>
</evidence>
<comment type="caution">
    <text evidence="5">The sequence shown here is derived from an EMBL/GenBank/DDBJ whole genome shotgun (WGS) entry which is preliminary data.</text>
</comment>
<dbReference type="GO" id="GO:0016628">
    <property type="term" value="F:oxidoreductase activity, acting on the CH-CH group of donors, NAD or NADP as acceptor"/>
    <property type="evidence" value="ECO:0007669"/>
    <property type="project" value="InterPro"/>
</dbReference>
<dbReference type="SUPFAM" id="SSF51735">
    <property type="entry name" value="NAD(P)-binding Rossmann-fold domains"/>
    <property type="match status" value="1"/>
</dbReference>
<evidence type="ECO:0000259" key="4">
    <source>
        <dbReference type="SMART" id="SM00984"/>
    </source>
</evidence>
<dbReference type="NCBIfam" id="TIGR03026">
    <property type="entry name" value="NDP-sugDHase"/>
    <property type="match status" value="1"/>
</dbReference>
<dbReference type="PANTHER" id="PTHR43491:SF1">
    <property type="entry name" value="UDP-N-ACETYL-D-MANNOSAMINE DEHYDROGENASE"/>
    <property type="match status" value="1"/>
</dbReference>
<dbReference type="Gene3D" id="3.40.50.720">
    <property type="entry name" value="NAD(P)-binding Rossmann-like Domain"/>
    <property type="match status" value="2"/>
</dbReference>
<keyword evidence="6" id="KW-1185">Reference proteome</keyword>
<dbReference type="PIRSF" id="PIRSF500136">
    <property type="entry name" value="UDP_ManNAc_DH"/>
    <property type="match status" value="1"/>
</dbReference>
<dbReference type="InterPro" id="IPR008927">
    <property type="entry name" value="6-PGluconate_DH-like_C_sf"/>
</dbReference>
<comment type="similarity">
    <text evidence="3">Belongs to the UDP-glucose/GDP-mannose dehydrogenase family.</text>
</comment>
<dbReference type="InterPro" id="IPR017476">
    <property type="entry name" value="UDP-Glc/GDP-Man"/>
</dbReference>
<accession>A0A084H4C9</accession>
<dbReference type="STRING" id="246786.GS18_0205895"/>
<reference evidence="5 6" key="1">
    <citation type="journal article" date="2005" name="Int. J. Syst. Evol. Microbiol.">
        <title>Bacillus cibi sp. nov., isolated from jeotgal, a traditional Korean fermented seafood.</title>
        <authorList>
            <person name="Yoon J.H."/>
            <person name="Lee C.H."/>
            <person name="Oh T.K."/>
        </authorList>
    </citation>
    <scope>NUCLEOTIDE SEQUENCE [LARGE SCALE GENOMIC DNA]</scope>
    <source>
        <strain evidence="5 6">DSM 16189</strain>
    </source>
</reference>
<evidence type="ECO:0000256" key="1">
    <source>
        <dbReference type="ARBA" id="ARBA00023002"/>
    </source>
</evidence>
<dbReference type="InterPro" id="IPR014026">
    <property type="entry name" value="UDP-Glc/GDP-Man_DH_dimer"/>
</dbReference>
<dbReference type="Pfam" id="PF03720">
    <property type="entry name" value="UDPG_MGDP_dh_C"/>
    <property type="match status" value="1"/>
</dbReference>
<dbReference type="Proteomes" id="UP000028549">
    <property type="component" value="Unassembled WGS sequence"/>
</dbReference>
<gene>
    <name evidence="5" type="ORF">GS18_0205895</name>
</gene>
<proteinExistence type="inferred from homology"/>
<dbReference type="GO" id="GO:0000271">
    <property type="term" value="P:polysaccharide biosynthetic process"/>
    <property type="evidence" value="ECO:0007669"/>
    <property type="project" value="InterPro"/>
</dbReference>
<evidence type="ECO:0000256" key="2">
    <source>
        <dbReference type="ARBA" id="ARBA00023027"/>
    </source>
</evidence>
<dbReference type="EMBL" id="JNVC02000001">
    <property type="protein sequence ID" value="KEZ54441.1"/>
    <property type="molecule type" value="Genomic_DNA"/>
</dbReference>
<dbReference type="Pfam" id="PF00984">
    <property type="entry name" value="UDPG_MGDP_dh"/>
    <property type="match status" value="1"/>
</dbReference>
<dbReference type="GO" id="GO:0051287">
    <property type="term" value="F:NAD binding"/>
    <property type="evidence" value="ECO:0007669"/>
    <property type="project" value="InterPro"/>
</dbReference>
<dbReference type="InterPro" id="IPR036291">
    <property type="entry name" value="NAD(P)-bd_dom_sf"/>
</dbReference>